<gene>
    <name evidence="2" type="ORF">H663_002190</name>
</gene>
<proteinExistence type="predicted"/>
<keyword evidence="3" id="KW-1185">Reference proteome</keyword>
<dbReference type="GO" id="GO:0016020">
    <property type="term" value="C:membrane"/>
    <property type="evidence" value="ECO:0007669"/>
    <property type="project" value="InterPro"/>
</dbReference>
<dbReference type="EMBL" id="LFYT02000002">
    <property type="protein sequence ID" value="PVE44281.1"/>
    <property type="molecule type" value="Genomic_DNA"/>
</dbReference>
<dbReference type="Proteomes" id="UP000037507">
    <property type="component" value="Unassembled WGS sequence"/>
</dbReference>
<dbReference type="InterPro" id="IPR001193">
    <property type="entry name" value="MBTPS2"/>
</dbReference>
<sequence>MSLEEASGKTFSDAWHRVSGVRAHLRTSVASHRQTFGGQPWVVLRDKFSNEWFRVSPDAFAFLCRLTDGRTVDEAWNDCLAHDAHRALTQEEVVQLLGQLNLSNLLQYDRGDSQASLFERFSKRKKREMWALMMGFLSIKLPLFDPDRLLARAMPAIRVVYSRWGFVVYAALLFMGAKAVMEESDHLFDQSAGLLAPSNLGLLYVGFLLSKVLHEISHAAVCKLFGGEVHKIGVMLLFFAPIPYVDATAAWGFRSRRQRVLVGASGVVAELALAACAAMLWAHTAPGTLNALAYDIMFVASVSSVFFNLNPLLRFDGYHILVDLVDMPNLYQRSREQMRYLAERYILRLTNAQAAARTSREAIFLPLYGVASIVYWLLLMSTIIFFIAGEYLDLGVLLAVVLFFTAAVMPLYKFIKYLHSNPQLGYQRGQAVAISAGLSVLVLGTLGAVPVPDQIRVTGVVEAVQSRQLHTETEGFMTELLARPGAVVQAGQPLVRLHHPELAFDIRGAQMQRDQILSQEIQAISRHSTDLSAIERQLHAVEQTLADLHYRQAAQLIRAPITGIWSASELDASHGQWMARGAAVGTIVNEDRWRFVAVLPQVASHVFDDRIARTEVRLRGQEGINIPVAATSVMPFEQGQLPSKALGMAGGGDLAVSPSDPHGLTAAEPFFRIESSFKVDAAGRDAPVFVHGRIGTMRITLSKRPLLVQWERKLRQFFQRKFRV</sequence>
<feature type="transmembrane region" description="Helical" evidence="1">
    <location>
        <begin position="164"/>
        <end position="181"/>
    </location>
</feature>
<feature type="transmembrane region" description="Helical" evidence="1">
    <location>
        <begin position="394"/>
        <end position="412"/>
    </location>
</feature>
<dbReference type="GO" id="GO:0005737">
    <property type="term" value="C:cytoplasm"/>
    <property type="evidence" value="ECO:0007669"/>
    <property type="project" value="TreeGrafter"/>
</dbReference>
<dbReference type="SUPFAM" id="SSF111369">
    <property type="entry name" value="HlyD-like secretion proteins"/>
    <property type="match status" value="1"/>
</dbReference>
<dbReference type="RefSeq" id="WP_053176077.1">
    <property type="nucleotide sequence ID" value="NZ_LFYT02000002.1"/>
</dbReference>
<evidence type="ECO:0008006" key="4">
    <source>
        <dbReference type="Google" id="ProtNLM"/>
    </source>
</evidence>
<name>A0A2T7UI33_9BURK</name>
<reference evidence="2" key="1">
    <citation type="submission" date="2017-04" db="EMBL/GenBank/DDBJ databases">
        <title>Unexpected and diverse lifestyles within the genus Limnohabitans.</title>
        <authorList>
            <person name="Kasalicky V."/>
            <person name="Mehrshad M."/>
            <person name="Andrei S.-A."/>
            <person name="Salcher M."/>
            <person name="Kratochvilova H."/>
            <person name="Simek K."/>
            <person name="Ghai R."/>
        </authorList>
    </citation>
    <scope>NUCLEOTIDE SEQUENCE [LARGE SCALE GENOMIC DNA]</scope>
    <source>
        <strain evidence="2">II-D5</strain>
    </source>
</reference>
<evidence type="ECO:0000313" key="2">
    <source>
        <dbReference type="EMBL" id="PVE44281.1"/>
    </source>
</evidence>
<evidence type="ECO:0000256" key="1">
    <source>
        <dbReference type="SAM" id="Phobius"/>
    </source>
</evidence>
<dbReference type="STRING" id="1293045.H663_18280"/>
<dbReference type="PANTHER" id="PTHR13325:SF3">
    <property type="entry name" value="MEMBRANE-BOUND TRANSCRIPTION FACTOR SITE-2 PROTEASE"/>
    <property type="match status" value="1"/>
</dbReference>
<feature type="transmembrane region" description="Helical" evidence="1">
    <location>
        <begin position="288"/>
        <end position="309"/>
    </location>
</feature>
<dbReference type="PANTHER" id="PTHR13325">
    <property type="entry name" value="PROTEASE M50 MEMBRANE-BOUND TRANSCRIPTION FACTOR SITE 2 PROTEASE"/>
    <property type="match status" value="1"/>
</dbReference>
<feature type="transmembrane region" description="Helical" evidence="1">
    <location>
        <begin position="260"/>
        <end position="282"/>
    </location>
</feature>
<accession>A0A2T7UI33</accession>
<dbReference type="AlphaFoldDB" id="A0A2T7UI33"/>
<comment type="caution">
    <text evidence="2">The sequence shown here is derived from an EMBL/GenBank/DDBJ whole genome shotgun (WGS) entry which is preliminary data.</text>
</comment>
<dbReference type="GO" id="GO:0004222">
    <property type="term" value="F:metalloendopeptidase activity"/>
    <property type="evidence" value="ECO:0007669"/>
    <property type="project" value="InterPro"/>
</dbReference>
<dbReference type="OrthoDB" id="9759690at2"/>
<feature type="transmembrane region" description="Helical" evidence="1">
    <location>
        <begin position="367"/>
        <end position="388"/>
    </location>
</feature>
<dbReference type="GO" id="GO:0031293">
    <property type="term" value="P:membrane protein intracellular domain proteolysis"/>
    <property type="evidence" value="ECO:0007669"/>
    <property type="project" value="TreeGrafter"/>
</dbReference>
<feature type="transmembrane region" description="Helical" evidence="1">
    <location>
        <begin position="432"/>
        <end position="451"/>
    </location>
</feature>
<protein>
    <recommendedName>
        <fullName evidence="4">Peptidase M50</fullName>
    </recommendedName>
</protein>
<keyword evidence="1" id="KW-0472">Membrane</keyword>
<evidence type="ECO:0000313" key="3">
    <source>
        <dbReference type="Proteomes" id="UP000037507"/>
    </source>
</evidence>
<keyword evidence="1" id="KW-1133">Transmembrane helix</keyword>
<feature type="transmembrane region" description="Helical" evidence="1">
    <location>
        <begin position="232"/>
        <end position="253"/>
    </location>
</feature>
<keyword evidence="1" id="KW-0812">Transmembrane</keyword>
<organism evidence="2 3">
    <name type="scientific">Limnohabitans planktonicus II-D5</name>
    <dbReference type="NCBI Taxonomy" id="1293045"/>
    <lineage>
        <taxon>Bacteria</taxon>
        <taxon>Pseudomonadati</taxon>
        <taxon>Pseudomonadota</taxon>
        <taxon>Betaproteobacteria</taxon>
        <taxon>Burkholderiales</taxon>
        <taxon>Comamonadaceae</taxon>
        <taxon>Limnohabitans</taxon>
    </lineage>
</organism>